<name>A0A0H3DMA3_MYCPB</name>
<dbReference type="eggNOG" id="ENOG5031ZKF">
    <property type="taxonomic scope" value="Bacteria"/>
</dbReference>
<dbReference type="HOGENOM" id="CLU_1873153_0_0_14"/>
<protein>
    <submittedName>
        <fullName evidence="1">Uncharacterized protein</fullName>
    </submittedName>
</protein>
<dbReference type="InterPro" id="IPR035339">
    <property type="entry name" value="DUF5426"/>
</dbReference>
<dbReference type="KEGG" id="mpj:MPNE_0754"/>
<organism evidence="1 2">
    <name type="scientific">Mycoplasmoides pneumoniae (strain ATCC 15531 / DSM 23978 / CIP 103766 / NBRC 14401 / NCTC 10119 / FH)</name>
    <name type="common">Mycoplasma pneumoniae</name>
    <dbReference type="NCBI Taxonomy" id="722438"/>
    <lineage>
        <taxon>Bacteria</taxon>
        <taxon>Bacillati</taxon>
        <taxon>Mycoplasmatota</taxon>
        <taxon>Mycoplasmoidales</taxon>
        <taxon>Mycoplasmoidaceae</taxon>
        <taxon>Mycoplasmoides</taxon>
    </lineage>
</organism>
<reference evidence="1 2" key="1">
    <citation type="journal article" date="2010" name="Appl. Environ. Microbiol.">
        <title>Targeted chromosomal knockouts in Mycoplasma pneumoniae.</title>
        <authorList>
            <person name="Krishnakumar R."/>
            <person name="Assad-Garcia N."/>
            <person name="Benders G.A."/>
            <person name="Phan Q."/>
            <person name="Montague M.G."/>
            <person name="Glass J.I."/>
        </authorList>
    </citation>
    <scope>NUCLEOTIDE SEQUENCE [LARGE SCALE GENOMIC DNA]</scope>
    <source>
        <strain evidence="2">ATCC 15531 / DSM 22911 / NBRC 14401 / NCTC 10119 / FH</strain>
    </source>
</reference>
<dbReference type="STRING" id="722438.F539_03635"/>
<accession>A0A0H3DMA3</accession>
<sequence>MKSQFKANVLAILLVSLFLINGLVFLSKTLFKLFNFRVTHSLNNYYTFNLLIKAWRSIKNDFSSLNNFVFFIERQVHNFIGLLIEQPSIEEDNQPEVIEETPKLEIVVVIEKEVINSKLSDYFCFFKYRSLFFELR</sequence>
<dbReference type="AlphaFoldDB" id="A0A0H3DMA3"/>
<dbReference type="SMR" id="A0A0H3DMA3"/>
<dbReference type="Proteomes" id="UP000007756">
    <property type="component" value="Chromosome"/>
</dbReference>
<dbReference type="PaxDb" id="722438-MPNE_0754"/>
<evidence type="ECO:0000313" key="2">
    <source>
        <dbReference type="Proteomes" id="UP000007756"/>
    </source>
</evidence>
<dbReference type="EMBL" id="CP002077">
    <property type="protein sequence ID" value="ADK86871.1"/>
    <property type="molecule type" value="Genomic_DNA"/>
</dbReference>
<proteinExistence type="predicted"/>
<dbReference type="PATRIC" id="fig|722438.3.peg.734"/>
<evidence type="ECO:0000313" key="1">
    <source>
        <dbReference type="EMBL" id="ADK86871.1"/>
    </source>
</evidence>
<dbReference type="Pfam" id="PF17473">
    <property type="entry name" value="DUF5426"/>
    <property type="match status" value="1"/>
</dbReference>
<gene>
    <name evidence="1" type="ordered locus">MPNE_0754</name>
</gene>